<evidence type="ECO:0000256" key="7">
    <source>
        <dbReference type="ARBA" id="ARBA00023237"/>
    </source>
</evidence>
<evidence type="ECO:0000313" key="9">
    <source>
        <dbReference type="EMBL" id="OEL11416.1"/>
    </source>
</evidence>
<comment type="similarity">
    <text evidence="2">Belongs to the OmpP1/FadL family.</text>
</comment>
<dbReference type="OrthoDB" id="9922at2"/>
<sequence length="422" mass="45597">MKRIIITLGVLCSGVMMAQVGHLMQGIGSVNMSMGGAATGQPIDISGALQWNPAGITDFNGNTVSVNAGLFMSNPEISSSYGPMSGVTKDEKANSIMPTVAVTFGKNPHHKFGISVFGVSGFGVEYPESTTNPILMSQQYGGFGKVESNYMLMQVGFAYAYKFNENFSMAIQPNVNYSALKIHPNPLANPSMTAGYPNSDNASAIGFGAQVGMYYKTNNGFKLGLSYKSPVYFNEFKFENTYLDNTKGENKFTMNYPAIYSVGGGYSHRLFDLALDYRYVDYANTEGFLANGWSNYGAVKGFGWESIDVISAGIQIKAIEKMPIRLGYTYSSNPINPELTMFSVPASAIIRDAYEIGVGYKLNDKFTINANYHYGASDGKTSGALLNPMMASPSNPYGAIPGSTVAYEMTTSMAQIGVDFKF</sequence>
<evidence type="ECO:0000313" key="10">
    <source>
        <dbReference type="Proteomes" id="UP000095601"/>
    </source>
</evidence>
<proteinExistence type="inferred from homology"/>
<feature type="chain" id="PRO_5009186885" evidence="8">
    <location>
        <begin position="19"/>
        <end position="422"/>
    </location>
</feature>
<keyword evidence="6" id="KW-0472">Membrane</keyword>
<evidence type="ECO:0000256" key="6">
    <source>
        <dbReference type="ARBA" id="ARBA00023136"/>
    </source>
</evidence>
<evidence type="ECO:0000256" key="4">
    <source>
        <dbReference type="ARBA" id="ARBA00022692"/>
    </source>
</evidence>
<dbReference type="PANTHER" id="PTHR35093">
    <property type="entry name" value="OUTER MEMBRANE PROTEIN NMB0088-RELATED"/>
    <property type="match status" value="1"/>
</dbReference>
<keyword evidence="10" id="KW-1185">Reference proteome</keyword>
<dbReference type="SUPFAM" id="SSF56935">
    <property type="entry name" value="Porins"/>
    <property type="match status" value="1"/>
</dbReference>
<dbReference type="KEGG" id="cnr:EB819_04685"/>
<evidence type="ECO:0000256" key="8">
    <source>
        <dbReference type="SAM" id="SignalP"/>
    </source>
</evidence>
<feature type="signal peptide" evidence="8">
    <location>
        <begin position="1"/>
        <end position="18"/>
    </location>
</feature>
<accession>A0A1E5UET9</accession>
<dbReference type="Gene3D" id="2.40.160.60">
    <property type="entry name" value="Outer membrane protein transport protein (OMPP1/FadL/TodX)"/>
    <property type="match status" value="1"/>
</dbReference>
<dbReference type="GO" id="GO:0009279">
    <property type="term" value="C:cell outer membrane"/>
    <property type="evidence" value="ECO:0007669"/>
    <property type="project" value="UniProtKB-SubCell"/>
</dbReference>
<keyword evidence="7" id="KW-0998">Cell outer membrane</keyword>
<dbReference type="InterPro" id="IPR005017">
    <property type="entry name" value="OMPP1/FadL/TodX"/>
</dbReference>
<comment type="subcellular location">
    <subcellularLocation>
        <location evidence="1">Cell outer membrane</location>
        <topology evidence="1">Multi-pass membrane protein</topology>
    </subcellularLocation>
</comment>
<organism evidence="9 10">
    <name type="scientific">Cloacibacterium normanense</name>
    <dbReference type="NCBI Taxonomy" id="237258"/>
    <lineage>
        <taxon>Bacteria</taxon>
        <taxon>Pseudomonadati</taxon>
        <taxon>Bacteroidota</taxon>
        <taxon>Flavobacteriia</taxon>
        <taxon>Flavobacteriales</taxon>
        <taxon>Weeksellaceae</taxon>
    </lineage>
</organism>
<evidence type="ECO:0000256" key="1">
    <source>
        <dbReference type="ARBA" id="ARBA00004571"/>
    </source>
</evidence>
<dbReference type="Proteomes" id="UP000095601">
    <property type="component" value="Unassembled WGS sequence"/>
</dbReference>
<keyword evidence="3" id="KW-1134">Transmembrane beta strand</keyword>
<gene>
    <name evidence="9" type="ORF">BHF72_2286</name>
</gene>
<name>A0A1E5UET9_9FLAO</name>
<keyword evidence="4" id="KW-0812">Transmembrane</keyword>
<dbReference type="EMBL" id="MKGI01000043">
    <property type="protein sequence ID" value="OEL11416.1"/>
    <property type="molecule type" value="Genomic_DNA"/>
</dbReference>
<keyword evidence="5 8" id="KW-0732">Signal</keyword>
<dbReference type="Pfam" id="PF03349">
    <property type="entry name" value="Toluene_X"/>
    <property type="match status" value="1"/>
</dbReference>
<reference evidence="9 10" key="1">
    <citation type="submission" date="2016-09" db="EMBL/GenBank/DDBJ databases">
        <authorList>
            <person name="Capua I."/>
            <person name="De Benedictis P."/>
            <person name="Joannis T."/>
            <person name="Lombin L.H."/>
            <person name="Cattoli G."/>
        </authorList>
    </citation>
    <scope>NUCLEOTIDE SEQUENCE [LARGE SCALE GENOMIC DNA]</scope>
    <source>
        <strain evidence="9 10">NRS-1</strain>
    </source>
</reference>
<dbReference type="RefSeq" id="WP_069798481.1">
    <property type="nucleotide sequence ID" value="NZ_CP034157.1"/>
</dbReference>
<dbReference type="STRING" id="237258.SAMN04489756_101176"/>
<evidence type="ECO:0000256" key="3">
    <source>
        <dbReference type="ARBA" id="ARBA00022452"/>
    </source>
</evidence>
<dbReference type="PANTHER" id="PTHR35093:SF8">
    <property type="entry name" value="OUTER MEMBRANE PROTEIN NMB0088-RELATED"/>
    <property type="match status" value="1"/>
</dbReference>
<evidence type="ECO:0000256" key="2">
    <source>
        <dbReference type="ARBA" id="ARBA00008163"/>
    </source>
</evidence>
<protein>
    <submittedName>
        <fullName evidence="9">Outer membrane transport family protein</fullName>
    </submittedName>
</protein>
<comment type="caution">
    <text evidence="9">The sequence shown here is derived from an EMBL/GenBank/DDBJ whole genome shotgun (WGS) entry which is preliminary data.</text>
</comment>
<dbReference type="AlphaFoldDB" id="A0A1E5UET9"/>
<evidence type="ECO:0000256" key="5">
    <source>
        <dbReference type="ARBA" id="ARBA00022729"/>
    </source>
</evidence>
<dbReference type="GO" id="GO:0015483">
    <property type="term" value="F:long-chain fatty acid transporting porin activity"/>
    <property type="evidence" value="ECO:0007669"/>
    <property type="project" value="TreeGrafter"/>
</dbReference>